<evidence type="ECO:0000256" key="1">
    <source>
        <dbReference type="SAM" id="MobiDB-lite"/>
    </source>
</evidence>
<dbReference type="EMBL" id="CAXAMN010022472">
    <property type="protein sequence ID" value="CAK9069777.1"/>
    <property type="molecule type" value="Genomic_DNA"/>
</dbReference>
<feature type="region of interest" description="Disordered" evidence="1">
    <location>
        <begin position="1"/>
        <end position="24"/>
    </location>
</feature>
<organism evidence="2 3">
    <name type="scientific">Durusdinium trenchii</name>
    <dbReference type="NCBI Taxonomy" id="1381693"/>
    <lineage>
        <taxon>Eukaryota</taxon>
        <taxon>Sar</taxon>
        <taxon>Alveolata</taxon>
        <taxon>Dinophyceae</taxon>
        <taxon>Suessiales</taxon>
        <taxon>Symbiodiniaceae</taxon>
        <taxon>Durusdinium</taxon>
    </lineage>
</organism>
<keyword evidence="3" id="KW-1185">Reference proteome</keyword>
<dbReference type="Proteomes" id="UP001642484">
    <property type="component" value="Unassembled WGS sequence"/>
</dbReference>
<gene>
    <name evidence="2" type="ORF">CCMP2556_LOCUS34319</name>
</gene>
<name>A0ABP0P159_9DINO</name>
<accession>A0ABP0P159</accession>
<sequence>MSQLAGWIPDTTAGRGSPGGREEQGTCLEGCRSLWHPIAHAEGVMEREREITTFEARSNGSSSLIEKLLGKALNDDILAKLRSLFAKKCGPVRGTALLPGSVCFCLQDVRKGKDQGAPETQSMQPVVLLPTESGYHGSHRYCVVGGLPPLPKKVYRVRWSSLTPLDSGDEDIIFRHYRILWRRPGTKEDELVELAAPSERGLCQILAVDGVHEVNPEELSWNRAMPKRFEMEA</sequence>
<proteinExistence type="predicted"/>
<reference evidence="2 3" key="1">
    <citation type="submission" date="2024-02" db="EMBL/GenBank/DDBJ databases">
        <authorList>
            <person name="Chen Y."/>
            <person name="Shah S."/>
            <person name="Dougan E. K."/>
            <person name="Thang M."/>
            <person name="Chan C."/>
        </authorList>
    </citation>
    <scope>NUCLEOTIDE SEQUENCE [LARGE SCALE GENOMIC DNA]</scope>
</reference>
<evidence type="ECO:0000313" key="3">
    <source>
        <dbReference type="Proteomes" id="UP001642484"/>
    </source>
</evidence>
<comment type="caution">
    <text evidence="2">The sequence shown here is derived from an EMBL/GenBank/DDBJ whole genome shotgun (WGS) entry which is preliminary data.</text>
</comment>
<protein>
    <submittedName>
        <fullName evidence="2">Uncharacterized protein</fullName>
    </submittedName>
</protein>
<evidence type="ECO:0000313" key="2">
    <source>
        <dbReference type="EMBL" id="CAK9069777.1"/>
    </source>
</evidence>